<dbReference type="RefSeq" id="WP_187015893.1">
    <property type="nucleotide sequence ID" value="NZ_JACOQI010000020.1"/>
</dbReference>
<evidence type="ECO:0000313" key="3">
    <source>
        <dbReference type="Proteomes" id="UP000620327"/>
    </source>
</evidence>
<sequence length="285" mass="31157">MMKSSELVAKVVDIAKHYKTLYVMGCFGAPLTDTNKSRYIKNHPYNMAAARTSMIMAATPDTFGFDCVNLIKAVLWGWTGDKTKSYGGAKYATNGVPDEGADTMIKRCKDASAFGWDKVDPGEVVWTTGHIGVYIGNGLAVECSPRWANNVQITAVGNIGKKNGYNTRMWKKHGHLPYVTYDKTVTPAQPETVKPVPTTEVKAKGVARSFNKAVAGTYTVTAGAGLNVRDAAGTDSKVLVTIPKGTTVKNYGYYTVVNGVKWLYVAFSHKRVNYTGFVHERFLSR</sequence>
<dbReference type="InterPro" id="IPR003646">
    <property type="entry name" value="SH3-like_bac-type"/>
</dbReference>
<reference evidence="2" key="1">
    <citation type="submission" date="2020-08" db="EMBL/GenBank/DDBJ databases">
        <title>Genome public.</title>
        <authorList>
            <person name="Liu C."/>
            <person name="Sun Q."/>
        </authorList>
    </citation>
    <scope>NUCLEOTIDE SEQUENCE</scope>
    <source>
        <strain evidence="2">BX15</strain>
    </source>
</reference>
<dbReference type="Gene3D" id="3.90.1720.10">
    <property type="entry name" value="endopeptidase domain like (from Nostoc punctiforme)"/>
    <property type="match status" value="1"/>
</dbReference>
<feature type="domain" description="SH3b" evidence="1">
    <location>
        <begin position="215"/>
        <end position="285"/>
    </location>
</feature>
<accession>A0A923ML51</accession>
<protein>
    <submittedName>
        <fullName evidence="2">SH3 domain-containing protein</fullName>
    </submittedName>
</protein>
<dbReference type="PROSITE" id="PS51781">
    <property type="entry name" value="SH3B"/>
    <property type="match status" value="1"/>
</dbReference>
<organism evidence="2 3">
    <name type="scientific">Dysosmobacter segnis</name>
    <dbReference type="NCBI Taxonomy" id="2763042"/>
    <lineage>
        <taxon>Bacteria</taxon>
        <taxon>Bacillati</taxon>
        <taxon>Bacillota</taxon>
        <taxon>Clostridia</taxon>
        <taxon>Eubacteriales</taxon>
        <taxon>Oscillospiraceae</taxon>
        <taxon>Dysosmobacter</taxon>
    </lineage>
</organism>
<keyword evidence="3" id="KW-1185">Reference proteome</keyword>
<dbReference type="InterPro" id="IPR038765">
    <property type="entry name" value="Papain-like_cys_pep_sf"/>
</dbReference>
<dbReference type="Gene3D" id="2.30.30.40">
    <property type="entry name" value="SH3 Domains"/>
    <property type="match status" value="1"/>
</dbReference>
<proteinExistence type="predicted"/>
<dbReference type="EMBL" id="JACOQI010000020">
    <property type="protein sequence ID" value="MBC5771701.1"/>
    <property type="molecule type" value="Genomic_DNA"/>
</dbReference>
<dbReference type="Proteomes" id="UP000620327">
    <property type="component" value="Unassembled WGS sequence"/>
</dbReference>
<gene>
    <name evidence="2" type="ORF">H8Z83_15475</name>
</gene>
<name>A0A923ML51_9FIRM</name>
<evidence type="ECO:0000313" key="2">
    <source>
        <dbReference type="EMBL" id="MBC5771701.1"/>
    </source>
</evidence>
<dbReference type="AlphaFoldDB" id="A0A923ML51"/>
<dbReference type="SUPFAM" id="SSF54001">
    <property type="entry name" value="Cysteine proteinases"/>
    <property type="match status" value="1"/>
</dbReference>
<dbReference type="SMART" id="SM00287">
    <property type="entry name" value="SH3b"/>
    <property type="match status" value="1"/>
</dbReference>
<evidence type="ECO:0000259" key="1">
    <source>
        <dbReference type="PROSITE" id="PS51781"/>
    </source>
</evidence>
<comment type="caution">
    <text evidence="2">The sequence shown here is derived from an EMBL/GenBank/DDBJ whole genome shotgun (WGS) entry which is preliminary data.</text>
</comment>